<dbReference type="AlphaFoldDB" id="A0A3E0G5T8"/>
<dbReference type="EMBL" id="QUNO01000038">
    <property type="protein sequence ID" value="REH18053.1"/>
    <property type="molecule type" value="Genomic_DNA"/>
</dbReference>
<dbReference type="RefSeq" id="WP_116182260.1">
    <property type="nucleotide sequence ID" value="NZ_CP144378.1"/>
</dbReference>
<sequence>MTLTVTPQLRAVPAGHVLAIAERGFTVLPKAFVDEHEHLVVPLAELAGDELIADERGRQRLPEPGVDVVVVDGESWAQAWWIPRAELHTLTAEQAPVSVWATRSGRYLRRHAGGEGLAVPAAARWSVLEQRAAGELLYRVDEQHLVDDGSRLMAVVRAARAAVTAVTLPVAGDAAGEAEAFAALATWVELLNQTVVADLRRQRAGVAARVADQHDGDLEAVARALSVHRPVSQWTLKDLLRRRDTTRLA</sequence>
<accession>A0A3E0G5T8</accession>
<protein>
    <submittedName>
        <fullName evidence="1">Uncharacterized protein</fullName>
    </submittedName>
</protein>
<organism evidence="1 2">
    <name type="scientific">Kutzneria buriramensis</name>
    <dbReference type="NCBI Taxonomy" id="1045776"/>
    <lineage>
        <taxon>Bacteria</taxon>
        <taxon>Bacillati</taxon>
        <taxon>Actinomycetota</taxon>
        <taxon>Actinomycetes</taxon>
        <taxon>Pseudonocardiales</taxon>
        <taxon>Pseudonocardiaceae</taxon>
        <taxon>Kutzneria</taxon>
    </lineage>
</organism>
<name>A0A3E0G5T8_9PSEU</name>
<proteinExistence type="predicted"/>
<dbReference type="Proteomes" id="UP000256269">
    <property type="component" value="Unassembled WGS sequence"/>
</dbReference>
<reference evidence="1 2" key="1">
    <citation type="submission" date="2018-08" db="EMBL/GenBank/DDBJ databases">
        <title>Genomic Encyclopedia of Archaeal and Bacterial Type Strains, Phase II (KMG-II): from individual species to whole genera.</title>
        <authorList>
            <person name="Goeker M."/>
        </authorList>
    </citation>
    <scope>NUCLEOTIDE SEQUENCE [LARGE SCALE GENOMIC DNA]</scope>
    <source>
        <strain evidence="1 2">DSM 45791</strain>
    </source>
</reference>
<keyword evidence="2" id="KW-1185">Reference proteome</keyword>
<evidence type="ECO:0000313" key="1">
    <source>
        <dbReference type="EMBL" id="REH18053.1"/>
    </source>
</evidence>
<evidence type="ECO:0000313" key="2">
    <source>
        <dbReference type="Proteomes" id="UP000256269"/>
    </source>
</evidence>
<comment type="caution">
    <text evidence="1">The sequence shown here is derived from an EMBL/GenBank/DDBJ whole genome shotgun (WGS) entry which is preliminary data.</text>
</comment>
<gene>
    <name evidence="1" type="ORF">BCF44_13840</name>
</gene>